<evidence type="ECO:0000256" key="1">
    <source>
        <dbReference type="ARBA" id="ARBA00010876"/>
    </source>
</evidence>
<comment type="similarity">
    <text evidence="1 5">Belongs to the pseudouridine synthase RluA family.</text>
</comment>
<comment type="caution">
    <text evidence="7">The sequence shown here is derived from an EMBL/GenBank/DDBJ whole genome shotgun (WGS) entry which is preliminary data.</text>
</comment>
<name>A0A1Z5KHH9_FISSO</name>
<dbReference type="PROSITE" id="PS01129">
    <property type="entry name" value="PSI_RLU"/>
    <property type="match status" value="1"/>
</dbReference>
<dbReference type="CDD" id="cd02869">
    <property type="entry name" value="PseudoU_synth_RluA_like"/>
    <property type="match status" value="1"/>
</dbReference>
<evidence type="ECO:0000259" key="6">
    <source>
        <dbReference type="Pfam" id="PF00849"/>
    </source>
</evidence>
<dbReference type="PROSITE" id="PS50889">
    <property type="entry name" value="S4"/>
    <property type="match status" value="1"/>
</dbReference>
<dbReference type="InterPro" id="IPR036986">
    <property type="entry name" value="S4_RNA-bd_sf"/>
</dbReference>
<evidence type="ECO:0000313" key="8">
    <source>
        <dbReference type="Proteomes" id="UP000198406"/>
    </source>
</evidence>
<comment type="catalytic activity">
    <reaction evidence="5">
        <text>a uridine in RNA = a pseudouridine in RNA</text>
        <dbReference type="Rhea" id="RHEA:48348"/>
        <dbReference type="Rhea" id="RHEA-COMP:12068"/>
        <dbReference type="Rhea" id="RHEA-COMP:12069"/>
        <dbReference type="ChEBI" id="CHEBI:65314"/>
        <dbReference type="ChEBI" id="CHEBI:65315"/>
    </reaction>
</comment>
<dbReference type="InterPro" id="IPR006224">
    <property type="entry name" value="PsdUridine_synth_RluA-like_CS"/>
</dbReference>
<feature type="active site" evidence="3">
    <location>
        <position position="274"/>
    </location>
</feature>
<dbReference type="GO" id="GO:0003723">
    <property type="term" value="F:RNA binding"/>
    <property type="evidence" value="ECO:0007669"/>
    <property type="project" value="UniProtKB-KW"/>
</dbReference>
<dbReference type="EMBL" id="BDSP01000228">
    <property type="protein sequence ID" value="GAX25575.1"/>
    <property type="molecule type" value="Genomic_DNA"/>
</dbReference>
<accession>A0A1Z5KHH9</accession>
<dbReference type="InterPro" id="IPR006145">
    <property type="entry name" value="PsdUridine_synth_RsuA/RluA"/>
</dbReference>
<evidence type="ECO:0000256" key="4">
    <source>
        <dbReference type="PROSITE-ProRule" id="PRU00182"/>
    </source>
</evidence>
<evidence type="ECO:0000313" key="7">
    <source>
        <dbReference type="EMBL" id="GAX25575.1"/>
    </source>
</evidence>
<dbReference type="PANTHER" id="PTHR21600">
    <property type="entry name" value="MITOCHONDRIAL RNA PSEUDOURIDINE SYNTHASE"/>
    <property type="match status" value="1"/>
</dbReference>
<dbReference type="Proteomes" id="UP000198406">
    <property type="component" value="Unassembled WGS sequence"/>
</dbReference>
<dbReference type="PANTHER" id="PTHR21600:SF44">
    <property type="entry name" value="RIBOSOMAL LARGE SUBUNIT PSEUDOURIDINE SYNTHASE D"/>
    <property type="match status" value="1"/>
</dbReference>
<protein>
    <recommendedName>
        <fullName evidence="5">Pseudouridine synthase</fullName>
        <ecNumber evidence="5">5.4.99.-</ecNumber>
    </recommendedName>
</protein>
<keyword evidence="4" id="KW-0694">RNA-binding</keyword>
<dbReference type="OrthoDB" id="418349at2759"/>
<dbReference type="InterPro" id="IPR006225">
    <property type="entry name" value="PsdUridine_synth_RluC/D"/>
</dbReference>
<dbReference type="Gene3D" id="3.30.2350.10">
    <property type="entry name" value="Pseudouridine synthase"/>
    <property type="match status" value="1"/>
</dbReference>
<sequence>MKHRSLDARFIASICRSSRWMSLLLACLCLTNNHVLGYLPSRSRQHPIQQSASLLFAKIKKLQDAFDLSVIEAFELELEQQDTMEDDHDDDDDDEQIIAMQFNDDSSPSMLTWQVPPEYHNTRIDAALAACLVNESRSACGSLVTEGCVQDGVTHEVLNKKSYKVQEGQTLRINLSQRDAKVPTDILVPENIPLDILYEDEHMIVLNKAAGMVVHPAAGNWRGTVVNALAYYLPTSPYGSGEFIANGSMTAKNSNNNEDGEPVLFRPGIVHRLDKGTTGVLVVAKNSHALTSLSEAFANRQVQKTYLAITVGNPGKQVTIDKPIARHPIHRQRMRVVPDPHQRDSSGMAPKDRLLQQSLSSGRRALSFVDTLAFDGQLSVVQVRIATGRTHQIRVHLQDRHTPIYGDDVYGLKDWNDRLFKTQQIRDRPLLHAYKLQIEHPVTGHVMEFRAPLAEDMLRVAKTICPRGDDFEHSEIFET</sequence>
<dbReference type="SUPFAM" id="SSF55120">
    <property type="entry name" value="Pseudouridine synthase"/>
    <property type="match status" value="1"/>
</dbReference>
<dbReference type="AlphaFoldDB" id="A0A1Z5KHH9"/>
<comment type="function">
    <text evidence="5">Responsible for synthesis of pseudouridine from uracil.</text>
</comment>
<gene>
    <name evidence="7" type="ORF">FisN_28Hh044</name>
</gene>
<dbReference type="EC" id="5.4.99.-" evidence="5"/>
<evidence type="ECO:0000256" key="5">
    <source>
        <dbReference type="RuleBase" id="RU362028"/>
    </source>
</evidence>
<dbReference type="Pfam" id="PF00849">
    <property type="entry name" value="PseudoU_synth_2"/>
    <property type="match status" value="1"/>
</dbReference>
<evidence type="ECO:0000256" key="2">
    <source>
        <dbReference type="ARBA" id="ARBA00023235"/>
    </source>
</evidence>
<dbReference type="InterPro" id="IPR020103">
    <property type="entry name" value="PsdUridine_synth_cat_dom_sf"/>
</dbReference>
<dbReference type="GO" id="GO:0009982">
    <property type="term" value="F:pseudouridine synthase activity"/>
    <property type="evidence" value="ECO:0007669"/>
    <property type="project" value="InterPro"/>
</dbReference>
<proteinExistence type="inferred from homology"/>
<dbReference type="CDD" id="cd00165">
    <property type="entry name" value="S4"/>
    <property type="match status" value="1"/>
</dbReference>
<keyword evidence="2 5" id="KW-0413">Isomerase</keyword>
<dbReference type="NCBIfam" id="TIGR00005">
    <property type="entry name" value="rluA_subfam"/>
    <property type="match status" value="1"/>
</dbReference>
<dbReference type="SUPFAM" id="SSF55174">
    <property type="entry name" value="Alpha-L RNA-binding motif"/>
    <property type="match status" value="1"/>
</dbReference>
<reference evidence="7 8" key="1">
    <citation type="journal article" date="2015" name="Plant Cell">
        <title>Oil accumulation by the oleaginous diatom Fistulifera solaris as revealed by the genome and transcriptome.</title>
        <authorList>
            <person name="Tanaka T."/>
            <person name="Maeda Y."/>
            <person name="Veluchamy A."/>
            <person name="Tanaka M."/>
            <person name="Abida H."/>
            <person name="Marechal E."/>
            <person name="Bowler C."/>
            <person name="Muto M."/>
            <person name="Sunaga Y."/>
            <person name="Tanaka M."/>
            <person name="Yoshino T."/>
            <person name="Taniguchi T."/>
            <person name="Fukuda Y."/>
            <person name="Nemoto M."/>
            <person name="Matsumoto M."/>
            <person name="Wong P.S."/>
            <person name="Aburatani S."/>
            <person name="Fujibuchi W."/>
        </authorList>
    </citation>
    <scope>NUCLEOTIDE SEQUENCE [LARGE SCALE GENOMIC DNA]</scope>
    <source>
        <strain evidence="7 8">JPCC DA0580</strain>
    </source>
</reference>
<dbReference type="InterPro" id="IPR050188">
    <property type="entry name" value="RluA_PseudoU_synthase"/>
</dbReference>
<organism evidence="7 8">
    <name type="scientific">Fistulifera solaris</name>
    <name type="common">Oleaginous diatom</name>
    <dbReference type="NCBI Taxonomy" id="1519565"/>
    <lineage>
        <taxon>Eukaryota</taxon>
        <taxon>Sar</taxon>
        <taxon>Stramenopiles</taxon>
        <taxon>Ochrophyta</taxon>
        <taxon>Bacillariophyta</taxon>
        <taxon>Bacillariophyceae</taxon>
        <taxon>Bacillariophycidae</taxon>
        <taxon>Naviculales</taxon>
        <taxon>Naviculaceae</taxon>
        <taxon>Fistulifera</taxon>
    </lineage>
</organism>
<dbReference type="InParanoid" id="A0A1Z5KHH9"/>
<dbReference type="GO" id="GO:0000455">
    <property type="term" value="P:enzyme-directed rRNA pseudouridine synthesis"/>
    <property type="evidence" value="ECO:0007669"/>
    <property type="project" value="TreeGrafter"/>
</dbReference>
<keyword evidence="8" id="KW-1185">Reference proteome</keyword>
<feature type="domain" description="Pseudouridine synthase RsuA/RluA-like" evidence="6">
    <location>
        <begin position="202"/>
        <end position="398"/>
    </location>
</feature>
<evidence type="ECO:0000256" key="3">
    <source>
        <dbReference type="PIRSR" id="PIRSR606225-1"/>
    </source>
</evidence>
<dbReference type="Gene3D" id="3.10.290.10">
    <property type="entry name" value="RNA-binding S4 domain"/>
    <property type="match status" value="1"/>
</dbReference>